<evidence type="ECO:0000313" key="8">
    <source>
        <dbReference type="Proteomes" id="UP000078389"/>
    </source>
</evidence>
<dbReference type="STRING" id="1770058.A3840_11305"/>
<protein>
    <recommendedName>
        <fullName evidence="6">O-antigen ligase-related domain-containing protein</fullName>
    </recommendedName>
</protein>
<dbReference type="InterPro" id="IPR051533">
    <property type="entry name" value="WaaL-like"/>
</dbReference>
<feature type="transmembrane region" description="Helical" evidence="5">
    <location>
        <begin position="359"/>
        <end position="375"/>
    </location>
</feature>
<feature type="transmembrane region" description="Helical" evidence="5">
    <location>
        <begin position="381"/>
        <end position="400"/>
    </location>
</feature>
<dbReference type="OrthoDB" id="7943468at2"/>
<feature type="transmembrane region" description="Helical" evidence="5">
    <location>
        <begin position="320"/>
        <end position="338"/>
    </location>
</feature>
<evidence type="ECO:0000256" key="3">
    <source>
        <dbReference type="ARBA" id="ARBA00022989"/>
    </source>
</evidence>
<evidence type="ECO:0000256" key="2">
    <source>
        <dbReference type="ARBA" id="ARBA00022692"/>
    </source>
</evidence>
<feature type="transmembrane region" description="Helical" evidence="5">
    <location>
        <begin position="58"/>
        <end position="78"/>
    </location>
</feature>
<dbReference type="Proteomes" id="UP000078389">
    <property type="component" value="Unassembled WGS sequence"/>
</dbReference>
<feature type="transmembrane region" description="Helical" evidence="5">
    <location>
        <begin position="220"/>
        <end position="241"/>
    </location>
</feature>
<dbReference type="RefSeq" id="WP_067456457.1">
    <property type="nucleotide sequence ID" value="NZ_LVVY01000087.1"/>
</dbReference>
<name>A0A178HVU2_9HYPH</name>
<sequence>MVNRLEKLAAWAVLGLLLIGADLIGNLSAYGYSIILLASLPLMLTSRDRRSRMMRLESVSYLLAFLLLLTAFVLSAQAASDVQYAGNFLFFLMFMPAVSLLAANAGPKSSLIFASLALLGAACALIWAIYEVNILGVARVVGFVNLTNPYAMAAVMLGFLATMGFFAGRGISRFVFLLGPVLATGTALLAGTRSAVVMLAGLGVLFLAFWIWTLKGRSRFLAAGTVLVGLILAIVVSVVFADDLRALSAFNTIAVFLGQGEAIDYSTEIRLNLYYGGLQAFLESPIFGHGWWHHVEAARPYMSPQVQADTVRWSHLHNDYVNFAALAGVMGLLAYLLYMVTPIIGATRSPRDSQYLPRLYGAAVLALCYAIFGLFDTSFSMEVLLGFGPVCAAALLGFCVDVPSRQRPKANLT</sequence>
<organism evidence="7 8">
    <name type="scientific">Devosia elaeis</name>
    <dbReference type="NCBI Taxonomy" id="1770058"/>
    <lineage>
        <taxon>Bacteria</taxon>
        <taxon>Pseudomonadati</taxon>
        <taxon>Pseudomonadota</taxon>
        <taxon>Alphaproteobacteria</taxon>
        <taxon>Hyphomicrobiales</taxon>
        <taxon>Devosiaceae</taxon>
        <taxon>Devosia</taxon>
    </lineage>
</organism>
<keyword evidence="4 5" id="KW-0472">Membrane</keyword>
<dbReference type="GO" id="GO:0016020">
    <property type="term" value="C:membrane"/>
    <property type="evidence" value="ECO:0007669"/>
    <property type="project" value="UniProtKB-SubCell"/>
</dbReference>
<proteinExistence type="predicted"/>
<feature type="transmembrane region" description="Helical" evidence="5">
    <location>
        <begin position="150"/>
        <end position="167"/>
    </location>
</feature>
<evidence type="ECO:0000256" key="5">
    <source>
        <dbReference type="SAM" id="Phobius"/>
    </source>
</evidence>
<dbReference type="EMBL" id="LVVY01000087">
    <property type="protein sequence ID" value="OAM76992.1"/>
    <property type="molecule type" value="Genomic_DNA"/>
</dbReference>
<dbReference type="Pfam" id="PF04932">
    <property type="entry name" value="Wzy_C"/>
    <property type="match status" value="1"/>
</dbReference>
<evidence type="ECO:0000256" key="4">
    <source>
        <dbReference type="ARBA" id="ARBA00023136"/>
    </source>
</evidence>
<feature type="transmembrane region" description="Helical" evidence="5">
    <location>
        <begin position="84"/>
        <end position="103"/>
    </location>
</feature>
<evidence type="ECO:0000259" key="6">
    <source>
        <dbReference type="Pfam" id="PF04932"/>
    </source>
</evidence>
<dbReference type="InterPro" id="IPR007016">
    <property type="entry name" value="O-antigen_ligase-rel_domated"/>
</dbReference>
<reference evidence="7 8" key="1">
    <citation type="submission" date="2016-03" db="EMBL/GenBank/DDBJ databases">
        <title>Genome sequencing of Devosia sp. S37.</title>
        <authorList>
            <person name="Mohd Nor M."/>
        </authorList>
    </citation>
    <scope>NUCLEOTIDE SEQUENCE [LARGE SCALE GENOMIC DNA]</scope>
    <source>
        <strain evidence="7 8">S37</strain>
    </source>
</reference>
<feature type="domain" description="O-antigen ligase-related" evidence="6">
    <location>
        <begin position="181"/>
        <end position="336"/>
    </location>
</feature>
<evidence type="ECO:0000313" key="7">
    <source>
        <dbReference type="EMBL" id="OAM76992.1"/>
    </source>
</evidence>
<keyword evidence="8" id="KW-1185">Reference proteome</keyword>
<comment type="subcellular location">
    <subcellularLocation>
        <location evidence="1">Membrane</location>
        <topology evidence="1">Multi-pass membrane protein</topology>
    </subcellularLocation>
</comment>
<keyword evidence="2 5" id="KW-0812">Transmembrane</keyword>
<dbReference type="PANTHER" id="PTHR37422">
    <property type="entry name" value="TEICHURONIC ACID BIOSYNTHESIS PROTEIN TUAE"/>
    <property type="match status" value="1"/>
</dbReference>
<dbReference type="PANTHER" id="PTHR37422:SF13">
    <property type="entry name" value="LIPOPOLYSACCHARIDE BIOSYNTHESIS PROTEIN PA4999-RELATED"/>
    <property type="match status" value="1"/>
</dbReference>
<gene>
    <name evidence="7" type="ORF">A3840_11305</name>
</gene>
<feature type="transmembrane region" description="Helical" evidence="5">
    <location>
        <begin position="174"/>
        <end position="190"/>
    </location>
</feature>
<evidence type="ECO:0000256" key="1">
    <source>
        <dbReference type="ARBA" id="ARBA00004141"/>
    </source>
</evidence>
<keyword evidence="3 5" id="KW-1133">Transmembrane helix</keyword>
<feature type="transmembrane region" description="Helical" evidence="5">
    <location>
        <begin position="196"/>
        <end position="213"/>
    </location>
</feature>
<feature type="transmembrane region" description="Helical" evidence="5">
    <location>
        <begin position="110"/>
        <end position="130"/>
    </location>
</feature>
<accession>A0A178HVU2</accession>
<comment type="caution">
    <text evidence="7">The sequence shown here is derived from an EMBL/GenBank/DDBJ whole genome shotgun (WGS) entry which is preliminary data.</text>
</comment>
<dbReference type="AlphaFoldDB" id="A0A178HVU2"/>